<evidence type="ECO:0000313" key="4">
    <source>
        <dbReference type="Proteomes" id="UP000233375"/>
    </source>
</evidence>
<reference evidence="3 4" key="1">
    <citation type="journal article" date="2003" name="Int. J. Syst. Evol. Microbiol.">
        <title>Bacillus nealsonii sp. nov., isolated from a spacecraft-assembly facility, whose spores are gamma-radiation resistant.</title>
        <authorList>
            <person name="Venkateswaran K."/>
            <person name="Kempf M."/>
            <person name="Chen F."/>
            <person name="Satomi M."/>
            <person name="Nicholson W."/>
            <person name="Kern R."/>
        </authorList>
    </citation>
    <scope>NUCLEOTIDE SEQUENCE [LARGE SCALE GENOMIC DNA]</scope>
    <source>
        <strain evidence="3 4">FO-92</strain>
    </source>
</reference>
<dbReference type="AlphaFoldDB" id="A0A2N0Z711"/>
<dbReference type="EMBL" id="PISE01000004">
    <property type="protein sequence ID" value="PKG25305.1"/>
    <property type="molecule type" value="Genomic_DNA"/>
</dbReference>
<evidence type="ECO:0000256" key="1">
    <source>
        <dbReference type="SAM" id="Phobius"/>
    </source>
</evidence>
<proteinExistence type="predicted"/>
<dbReference type="Proteomes" id="UP000233375">
    <property type="component" value="Unassembled WGS sequence"/>
</dbReference>
<gene>
    <name evidence="3" type="ORF">CWS01_02170</name>
</gene>
<sequence length="267" mass="29604">MINFKKILMIATFLIVIGAVGSLLTFRLVDKGGSIQEKRTFDQKNITAIEVDSDNARVEIVPSKDMVMKVELSGKGAKDDKKDFSAKVEGDTLLVSMKKEDFRFFHFDLFTKSLTLKVILPEKQYDSLAVNNDNGYVQIKDLNVKRLDAETNNGRVDLKKIISSNVNVETDNGKLTLDDVSGNIKGKTNNGRISIKTADLDRSIQLETDNGSIEIETEKEPTNVAFDVQVDNGRVNILDKYEGDAVIGNGDNIVKLKTNNGRISVTK</sequence>
<evidence type="ECO:0000313" key="3">
    <source>
        <dbReference type="EMBL" id="PKG25305.1"/>
    </source>
</evidence>
<keyword evidence="1" id="KW-1133">Transmembrane helix</keyword>
<organism evidence="3 4">
    <name type="scientific">Niallia nealsonii</name>
    <dbReference type="NCBI Taxonomy" id="115979"/>
    <lineage>
        <taxon>Bacteria</taxon>
        <taxon>Bacillati</taxon>
        <taxon>Bacillota</taxon>
        <taxon>Bacilli</taxon>
        <taxon>Bacillales</taxon>
        <taxon>Bacillaceae</taxon>
        <taxon>Niallia</taxon>
    </lineage>
</organism>
<evidence type="ECO:0000259" key="2">
    <source>
        <dbReference type="Pfam" id="PF13349"/>
    </source>
</evidence>
<dbReference type="Pfam" id="PF13349">
    <property type="entry name" value="DUF4097"/>
    <property type="match status" value="1"/>
</dbReference>
<accession>A0A2N0Z711</accession>
<comment type="caution">
    <text evidence="3">The sequence shown here is derived from an EMBL/GenBank/DDBJ whole genome shotgun (WGS) entry which is preliminary data.</text>
</comment>
<dbReference type="InterPro" id="IPR025164">
    <property type="entry name" value="Toastrack_DUF4097"/>
</dbReference>
<feature type="domain" description="DUF4097" evidence="2">
    <location>
        <begin position="46"/>
        <end position="180"/>
    </location>
</feature>
<feature type="transmembrane region" description="Helical" evidence="1">
    <location>
        <begin position="7"/>
        <end position="29"/>
    </location>
</feature>
<dbReference type="OrthoDB" id="2588856at2"/>
<protein>
    <recommendedName>
        <fullName evidence="2">DUF4097 domain-containing protein</fullName>
    </recommendedName>
</protein>
<keyword evidence="1" id="KW-0812">Transmembrane</keyword>
<keyword evidence="1" id="KW-0472">Membrane</keyword>
<name>A0A2N0Z711_9BACI</name>
<dbReference type="Gene3D" id="2.160.20.120">
    <property type="match status" value="1"/>
</dbReference>
<keyword evidence="4" id="KW-1185">Reference proteome</keyword>
<dbReference type="RefSeq" id="WP_101175410.1">
    <property type="nucleotide sequence ID" value="NZ_PISE01000004.1"/>
</dbReference>